<sequence>MPQLPTSQKLLLALAIAAAFALPGCKRAGEAIAEKAIETASGDKVDIKQDGDTVSIKTDQGEMKVAAAQDGGSVALPADFPNDVFLPEPRTVSSAMDMGGMKAVNIATSAALAQVSADVEKSMQGQGWKREMSMQTSADSATLIYSKDKRQAVYQLMKADDGSTQLAVRTGGS</sequence>
<feature type="chain" id="PRO_5022975150" evidence="1">
    <location>
        <begin position="22"/>
        <end position="173"/>
    </location>
</feature>
<dbReference type="Proteomes" id="UP000308149">
    <property type="component" value="Chromosome"/>
</dbReference>
<accession>A0A5B7ZRF6</accession>
<dbReference type="AlphaFoldDB" id="A0A5B7ZRF6"/>
<dbReference type="RefSeq" id="WP_139716478.1">
    <property type="nucleotide sequence ID" value="NZ_CP040871.1"/>
</dbReference>
<keyword evidence="1" id="KW-0732">Signal</keyword>
<feature type="signal peptide" evidence="1">
    <location>
        <begin position="1"/>
        <end position="21"/>
    </location>
</feature>
<evidence type="ECO:0000313" key="2">
    <source>
        <dbReference type="EMBL" id="QDA57427.1"/>
    </source>
</evidence>
<evidence type="ECO:0000313" key="3">
    <source>
        <dbReference type="Proteomes" id="UP000308149"/>
    </source>
</evidence>
<dbReference type="KEGG" id="thes:FHQ07_08935"/>
<name>A0A5B7ZRF6_9GAMM</name>
<protein>
    <submittedName>
        <fullName evidence="2">Uncharacterized protein</fullName>
    </submittedName>
</protein>
<organism evidence="2 3">
    <name type="scientific">Thermomonas aquatica</name>
    <dbReference type="NCBI Taxonomy" id="2202149"/>
    <lineage>
        <taxon>Bacteria</taxon>
        <taxon>Pseudomonadati</taxon>
        <taxon>Pseudomonadota</taxon>
        <taxon>Gammaproteobacteria</taxon>
        <taxon>Lysobacterales</taxon>
        <taxon>Lysobacteraceae</taxon>
        <taxon>Thermomonas</taxon>
    </lineage>
</organism>
<evidence type="ECO:0000256" key="1">
    <source>
        <dbReference type="SAM" id="SignalP"/>
    </source>
</evidence>
<proteinExistence type="predicted"/>
<dbReference type="EMBL" id="CP040871">
    <property type="protein sequence ID" value="QDA57427.1"/>
    <property type="molecule type" value="Genomic_DNA"/>
</dbReference>
<keyword evidence="3" id="KW-1185">Reference proteome</keyword>
<gene>
    <name evidence="2" type="ORF">FHQ07_08935</name>
</gene>
<dbReference type="OrthoDB" id="5975962at2"/>
<reference evidence="2 3" key="1">
    <citation type="submission" date="2019-06" db="EMBL/GenBank/DDBJ databases">
        <title>Thermomonas aquatica sp. nov., isolated from an industrial wastewater treatment plant.</title>
        <authorList>
            <person name="Jeon J.H."/>
            <person name="Park D.-S."/>
        </authorList>
    </citation>
    <scope>NUCLEOTIDE SEQUENCE [LARGE SCALE GENOMIC DNA]</scope>
    <source>
        <strain evidence="2 3">SY21</strain>
    </source>
</reference>